<dbReference type="GO" id="GO:0007165">
    <property type="term" value="P:signal transduction"/>
    <property type="evidence" value="ECO:0007669"/>
    <property type="project" value="UniProtKB-KW"/>
</dbReference>
<evidence type="ECO:0000256" key="3">
    <source>
        <dbReference type="ARBA" id="ARBA00022692"/>
    </source>
</evidence>
<keyword evidence="5" id="KW-1133">Transmembrane helix</keyword>
<evidence type="ECO:0000256" key="1">
    <source>
        <dbReference type="ARBA" id="ARBA00004141"/>
    </source>
</evidence>
<dbReference type="GO" id="GO:0005549">
    <property type="term" value="F:odorant binding"/>
    <property type="evidence" value="ECO:0007669"/>
    <property type="project" value="InterPro"/>
</dbReference>
<comment type="subcellular location">
    <subcellularLocation>
        <location evidence="1">Membrane</location>
        <topology evidence="1">Multi-pass membrane protein</topology>
    </subcellularLocation>
</comment>
<comment type="caution">
    <text evidence="9">The sequence shown here is derived from an EMBL/GenBank/DDBJ whole genome shotgun (WGS) entry which is preliminary data.</text>
</comment>
<keyword evidence="4" id="KW-0552">Olfaction</keyword>
<sequence>MAVSDAIYNSDWYLQDYSVIRAPIPLIIQKSQQSITFLAGGLFQINARTILTVLRVSWSACTLMRALRK</sequence>
<evidence type="ECO:0000256" key="7">
    <source>
        <dbReference type="ARBA" id="ARBA00023170"/>
    </source>
</evidence>
<keyword evidence="3" id="KW-0812">Transmembrane</keyword>
<accession>A0A8K0D0N4</accession>
<dbReference type="AlphaFoldDB" id="A0A8K0D0N4"/>
<dbReference type="Proteomes" id="UP000801492">
    <property type="component" value="Unassembled WGS sequence"/>
</dbReference>
<dbReference type="InterPro" id="IPR004117">
    <property type="entry name" value="7tm6_olfct_rcpt"/>
</dbReference>
<evidence type="ECO:0000256" key="2">
    <source>
        <dbReference type="ARBA" id="ARBA00022606"/>
    </source>
</evidence>
<protein>
    <submittedName>
        <fullName evidence="9">Uncharacterized protein</fullName>
    </submittedName>
</protein>
<name>A0A8K0D0N4_IGNLU</name>
<evidence type="ECO:0000256" key="6">
    <source>
        <dbReference type="ARBA" id="ARBA00023136"/>
    </source>
</evidence>
<dbReference type="GO" id="GO:0016020">
    <property type="term" value="C:membrane"/>
    <property type="evidence" value="ECO:0007669"/>
    <property type="project" value="UniProtKB-SubCell"/>
</dbReference>
<keyword evidence="8" id="KW-0807">Transducer</keyword>
<keyword evidence="10" id="KW-1185">Reference proteome</keyword>
<organism evidence="9 10">
    <name type="scientific">Ignelater luminosus</name>
    <name type="common">Cucubano</name>
    <name type="synonym">Pyrophorus luminosus</name>
    <dbReference type="NCBI Taxonomy" id="2038154"/>
    <lineage>
        <taxon>Eukaryota</taxon>
        <taxon>Metazoa</taxon>
        <taxon>Ecdysozoa</taxon>
        <taxon>Arthropoda</taxon>
        <taxon>Hexapoda</taxon>
        <taxon>Insecta</taxon>
        <taxon>Pterygota</taxon>
        <taxon>Neoptera</taxon>
        <taxon>Endopterygota</taxon>
        <taxon>Coleoptera</taxon>
        <taxon>Polyphaga</taxon>
        <taxon>Elateriformia</taxon>
        <taxon>Elateroidea</taxon>
        <taxon>Elateridae</taxon>
        <taxon>Agrypninae</taxon>
        <taxon>Pyrophorini</taxon>
        <taxon>Ignelater</taxon>
    </lineage>
</organism>
<dbReference type="EMBL" id="VTPC01006391">
    <property type="protein sequence ID" value="KAF2894971.1"/>
    <property type="molecule type" value="Genomic_DNA"/>
</dbReference>
<reference evidence="9" key="1">
    <citation type="submission" date="2019-08" db="EMBL/GenBank/DDBJ databases">
        <title>The genome of the North American firefly Photinus pyralis.</title>
        <authorList>
            <consortium name="Photinus pyralis genome working group"/>
            <person name="Fallon T.R."/>
            <person name="Sander Lower S.E."/>
            <person name="Weng J.-K."/>
        </authorList>
    </citation>
    <scope>NUCLEOTIDE SEQUENCE</scope>
    <source>
        <strain evidence="9">TRF0915ILg1</strain>
        <tissue evidence="9">Whole body</tissue>
    </source>
</reference>
<keyword evidence="2" id="KW-0716">Sensory transduction</keyword>
<keyword evidence="7" id="KW-0675">Receptor</keyword>
<evidence type="ECO:0000313" key="9">
    <source>
        <dbReference type="EMBL" id="KAF2894971.1"/>
    </source>
</evidence>
<evidence type="ECO:0000256" key="5">
    <source>
        <dbReference type="ARBA" id="ARBA00022989"/>
    </source>
</evidence>
<proteinExistence type="predicted"/>
<evidence type="ECO:0000313" key="10">
    <source>
        <dbReference type="Proteomes" id="UP000801492"/>
    </source>
</evidence>
<evidence type="ECO:0000256" key="4">
    <source>
        <dbReference type="ARBA" id="ARBA00022725"/>
    </source>
</evidence>
<evidence type="ECO:0000256" key="8">
    <source>
        <dbReference type="ARBA" id="ARBA00023224"/>
    </source>
</evidence>
<dbReference type="Pfam" id="PF02949">
    <property type="entry name" value="7tm_6"/>
    <property type="match status" value="1"/>
</dbReference>
<gene>
    <name evidence="9" type="ORF">ILUMI_11204</name>
</gene>
<keyword evidence="6" id="KW-0472">Membrane</keyword>
<dbReference type="GO" id="GO:0004984">
    <property type="term" value="F:olfactory receptor activity"/>
    <property type="evidence" value="ECO:0007669"/>
    <property type="project" value="InterPro"/>
</dbReference>
<dbReference type="OrthoDB" id="6759486at2759"/>